<evidence type="ECO:0000313" key="2">
    <source>
        <dbReference type="EMBL" id="CAG35042.1"/>
    </source>
</evidence>
<dbReference type="EMBL" id="CR522870">
    <property type="protein sequence ID" value="CAG35042.1"/>
    <property type="molecule type" value="Genomic_DNA"/>
</dbReference>
<gene>
    <name evidence="2" type="ordered locus">DP0313</name>
</gene>
<organism evidence="2 3">
    <name type="scientific">Desulfotalea psychrophila (strain LSv54 / DSM 12343)</name>
    <dbReference type="NCBI Taxonomy" id="177439"/>
    <lineage>
        <taxon>Bacteria</taxon>
        <taxon>Pseudomonadati</taxon>
        <taxon>Thermodesulfobacteriota</taxon>
        <taxon>Desulfobulbia</taxon>
        <taxon>Desulfobulbales</taxon>
        <taxon>Desulfocapsaceae</taxon>
        <taxon>Desulfotalea</taxon>
    </lineage>
</organism>
<name>Q6ARI3_DESPS</name>
<sequence length="68" mass="7575">METSPAHKSGSATHSIFQETMIVFYEERGRSPSDSCNQSAEDQPIRHGKIFNTPLPCPSRTFTTVPVH</sequence>
<dbReference type="Proteomes" id="UP000000602">
    <property type="component" value="Chromosome"/>
</dbReference>
<feature type="compositionally biased region" description="Polar residues" evidence="1">
    <location>
        <begin position="32"/>
        <end position="41"/>
    </location>
</feature>
<dbReference type="KEGG" id="dps:DP0313"/>
<feature type="region of interest" description="Disordered" evidence="1">
    <location>
        <begin position="28"/>
        <end position="68"/>
    </location>
</feature>
<proteinExistence type="predicted"/>
<accession>Q6ARI3</accession>
<keyword evidence="3" id="KW-1185">Reference proteome</keyword>
<evidence type="ECO:0000256" key="1">
    <source>
        <dbReference type="SAM" id="MobiDB-lite"/>
    </source>
</evidence>
<dbReference type="HOGENOM" id="CLU_2787102_0_0_7"/>
<dbReference type="STRING" id="177439.DP0313"/>
<protein>
    <submittedName>
        <fullName evidence="2">Uncharacterized protein</fullName>
    </submittedName>
</protein>
<evidence type="ECO:0000313" key="3">
    <source>
        <dbReference type="Proteomes" id="UP000000602"/>
    </source>
</evidence>
<dbReference type="AlphaFoldDB" id="Q6ARI3"/>
<reference evidence="3" key="1">
    <citation type="journal article" date="2004" name="Environ. Microbiol.">
        <title>The genome of Desulfotalea psychrophila, a sulfate-reducing bacterium from permanently cold Arctic sediments.</title>
        <authorList>
            <person name="Rabus R."/>
            <person name="Ruepp A."/>
            <person name="Frickey T."/>
            <person name="Rattei T."/>
            <person name="Fartmann B."/>
            <person name="Stark M."/>
            <person name="Bauer M."/>
            <person name="Zibat A."/>
            <person name="Lombardot T."/>
            <person name="Becker I."/>
            <person name="Amann J."/>
            <person name="Gellner K."/>
            <person name="Teeling H."/>
            <person name="Leuschner W.D."/>
            <person name="Gloeckner F.-O."/>
            <person name="Lupas A.N."/>
            <person name="Amann R."/>
            <person name="Klenk H.-P."/>
        </authorList>
    </citation>
    <scope>NUCLEOTIDE SEQUENCE [LARGE SCALE GENOMIC DNA]</scope>
    <source>
        <strain evidence="3">DSM 12343 / LSv54</strain>
    </source>
</reference>